<evidence type="ECO:0000313" key="2">
    <source>
        <dbReference type="EMBL" id="CAH0098794.1"/>
    </source>
</evidence>
<comment type="caution">
    <text evidence="2">The sequence shown here is derived from an EMBL/GenBank/DDBJ whole genome shotgun (WGS) entry which is preliminary data.</text>
</comment>
<protein>
    <submittedName>
        <fullName evidence="2">Uncharacterized protein</fullName>
    </submittedName>
</protein>
<dbReference type="Proteomes" id="UP000789390">
    <property type="component" value="Unassembled WGS sequence"/>
</dbReference>
<organism evidence="2 3">
    <name type="scientific">Daphnia galeata</name>
    <dbReference type="NCBI Taxonomy" id="27404"/>
    <lineage>
        <taxon>Eukaryota</taxon>
        <taxon>Metazoa</taxon>
        <taxon>Ecdysozoa</taxon>
        <taxon>Arthropoda</taxon>
        <taxon>Crustacea</taxon>
        <taxon>Branchiopoda</taxon>
        <taxon>Diplostraca</taxon>
        <taxon>Cladocera</taxon>
        <taxon>Anomopoda</taxon>
        <taxon>Daphniidae</taxon>
        <taxon>Daphnia</taxon>
    </lineage>
</organism>
<gene>
    <name evidence="2" type="ORF">DGAL_LOCUS897</name>
</gene>
<evidence type="ECO:0000256" key="1">
    <source>
        <dbReference type="SAM" id="MobiDB-lite"/>
    </source>
</evidence>
<keyword evidence="3" id="KW-1185">Reference proteome</keyword>
<dbReference type="PANTHER" id="PTHR46954:SF1">
    <property type="entry name" value="C2H2-TYPE DOMAIN-CONTAINING PROTEIN"/>
    <property type="match status" value="1"/>
</dbReference>
<proteinExistence type="predicted"/>
<evidence type="ECO:0000313" key="3">
    <source>
        <dbReference type="Proteomes" id="UP000789390"/>
    </source>
</evidence>
<feature type="region of interest" description="Disordered" evidence="1">
    <location>
        <begin position="115"/>
        <end position="136"/>
    </location>
</feature>
<name>A0A8J2WCD5_9CRUS</name>
<dbReference type="OrthoDB" id="2433005at2759"/>
<sequence>MVLWKACNRADNPLSSRKLLVELGKVTKGDDEDTAVKTQFLHQTFAEYLLAKYLHQGIAINHCEDNQLLDNEPVRDLIRSQILVEDNYDGVRVFIDSTANHEPIILNGDAEKVSEMRHDGAPEEPAGESSGGGVAGASSGPAIKIFLGNIFKSNNSYQTVREEEEKGMGPFTPSEGTTPVVGLMERERRKLLPTAQEKELDQLKLEKKNIMKKLYNLVKDQVRNKKWRAGTREFLLCHPEVMTKLKIREKAGRPSIQEDQPMLLQTIIDLATF</sequence>
<reference evidence="2" key="1">
    <citation type="submission" date="2021-11" db="EMBL/GenBank/DDBJ databases">
        <authorList>
            <person name="Schell T."/>
        </authorList>
    </citation>
    <scope>NUCLEOTIDE SEQUENCE</scope>
    <source>
        <strain evidence="2">M5</strain>
    </source>
</reference>
<dbReference type="PANTHER" id="PTHR46954">
    <property type="entry name" value="C2H2-TYPE DOMAIN-CONTAINING PROTEIN"/>
    <property type="match status" value="1"/>
</dbReference>
<accession>A0A8J2WCD5</accession>
<dbReference type="AlphaFoldDB" id="A0A8J2WCD5"/>
<dbReference type="EMBL" id="CAKKLH010000008">
    <property type="protein sequence ID" value="CAH0098794.1"/>
    <property type="molecule type" value="Genomic_DNA"/>
</dbReference>